<sequence length="144" mass="16748">MMTAREERKKLWLLNIVWVALLFWLLINWTDGGYKNTVTVCPTKLLWSVPCPSCGVTRAFLLAVHGRFLEAVQMNINVIFLVPIYVVFPIVGIVGMIMRKNLQQMMLDTAEKYMRQWRFIVPFALFEITAEVLNIYHHLTCGMP</sequence>
<keyword evidence="1" id="KW-0472">Membrane</keyword>
<name>A0A3S0WKE7_9BACT</name>
<keyword evidence="3" id="KW-1185">Reference proteome</keyword>
<dbReference type="Pfam" id="PF10825">
    <property type="entry name" value="DUF2752"/>
    <property type="match status" value="1"/>
</dbReference>
<feature type="transmembrane region" description="Helical" evidence="1">
    <location>
        <begin position="119"/>
        <end position="139"/>
    </location>
</feature>
<dbReference type="InterPro" id="IPR021215">
    <property type="entry name" value="DUF2752"/>
</dbReference>
<dbReference type="OrthoDB" id="9815897at2"/>
<protein>
    <submittedName>
        <fullName evidence="2">DUF2752 domain-containing protein</fullName>
    </submittedName>
</protein>
<evidence type="ECO:0000313" key="3">
    <source>
        <dbReference type="Proteomes" id="UP000278983"/>
    </source>
</evidence>
<proteinExistence type="predicted"/>
<comment type="caution">
    <text evidence="2">The sequence shown here is derived from an EMBL/GenBank/DDBJ whole genome shotgun (WGS) entry which is preliminary data.</text>
</comment>
<feature type="transmembrane region" description="Helical" evidence="1">
    <location>
        <begin position="12"/>
        <end position="30"/>
    </location>
</feature>
<evidence type="ECO:0000313" key="2">
    <source>
        <dbReference type="EMBL" id="RUL59437.1"/>
    </source>
</evidence>
<dbReference type="AlphaFoldDB" id="A0A3S0WKE7"/>
<organism evidence="2 3">
    <name type="scientific">Prevotella koreensis</name>
    <dbReference type="NCBI Taxonomy" id="2490854"/>
    <lineage>
        <taxon>Bacteria</taxon>
        <taxon>Pseudomonadati</taxon>
        <taxon>Bacteroidota</taxon>
        <taxon>Bacteroidia</taxon>
        <taxon>Bacteroidales</taxon>
        <taxon>Prevotellaceae</taxon>
        <taxon>Prevotella</taxon>
    </lineage>
</organism>
<keyword evidence="1" id="KW-0812">Transmembrane</keyword>
<keyword evidence="1" id="KW-1133">Transmembrane helix</keyword>
<dbReference type="Proteomes" id="UP000278983">
    <property type="component" value="Unassembled WGS sequence"/>
</dbReference>
<reference evidence="2 3" key="1">
    <citation type="submission" date="2018-12" db="EMBL/GenBank/DDBJ databases">
        <title>Genome sequencing of Prevotella sp. KCOM 3155 (= JS262).</title>
        <authorList>
            <person name="Kook J.-K."/>
            <person name="Park S.-N."/>
            <person name="Lim Y.K."/>
        </authorList>
    </citation>
    <scope>NUCLEOTIDE SEQUENCE [LARGE SCALE GENOMIC DNA]</scope>
    <source>
        <strain evidence="2 3">KCOM 3155</strain>
    </source>
</reference>
<evidence type="ECO:0000256" key="1">
    <source>
        <dbReference type="SAM" id="Phobius"/>
    </source>
</evidence>
<gene>
    <name evidence="2" type="ORF">EHV08_06475</name>
</gene>
<dbReference type="EMBL" id="RYYU01000001">
    <property type="protein sequence ID" value="RUL59437.1"/>
    <property type="molecule type" value="Genomic_DNA"/>
</dbReference>
<feature type="transmembrane region" description="Helical" evidence="1">
    <location>
        <begin position="78"/>
        <end position="98"/>
    </location>
</feature>
<accession>A0A3S0WKE7</accession>